<keyword evidence="1" id="KW-0645">Protease</keyword>
<organism evidence="5 6">
    <name type="scientific">Corvus brachyrhynchos</name>
    <name type="common">American crow</name>
    <dbReference type="NCBI Taxonomy" id="85066"/>
    <lineage>
        <taxon>Eukaryota</taxon>
        <taxon>Metazoa</taxon>
        <taxon>Chordata</taxon>
        <taxon>Craniata</taxon>
        <taxon>Vertebrata</taxon>
        <taxon>Euteleostomi</taxon>
        <taxon>Archelosauria</taxon>
        <taxon>Archosauria</taxon>
        <taxon>Dinosauria</taxon>
        <taxon>Saurischia</taxon>
        <taxon>Theropoda</taxon>
        <taxon>Coelurosauria</taxon>
        <taxon>Aves</taxon>
        <taxon>Neognathae</taxon>
        <taxon>Neoaves</taxon>
        <taxon>Telluraves</taxon>
        <taxon>Australaves</taxon>
        <taxon>Passeriformes</taxon>
        <taxon>Corvoidea</taxon>
        <taxon>Corvidae</taxon>
        <taxon>Corvus</taxon>
    </lineage>
</organism>
<dbReference type="EMBL" id="KK718228">
    <property type="protein sequence ID" value="KFO55390.1"/>
    <property type="molecule type" value="Genomic_DNA"/>
</dbReference>
<dbReference type="CDD" id="cd05482">
    <property type="entry name" value="HIV_retropepsin_like"/>
    <property type="match status" value="1"/>
</dbReference>
<dbReference type="Gene3D" id="2.40.70.10">
    <property type="entry name" value="Acid Proteases"/>
    <property type="match status" value="1"/>
</dbReference>
<dbReference type="STRING" id="85066.A0A091F0G5"/>
<evidence type="ECO:0000313" key="6">
    <source>
        <dbReference type="Proteomes" id="UP000052976"/>
    </source>
</evidence>
<evidence type="ECO:0000259" key="4">
    <source>
        <dbReference type="PROSITE" id="PS50175"/>
    </source>
</evidence>
<dbReference type="Proteomes" id="UP000052976">
    <property type="component" value="Unassembled WGS sequence"/>
</dbReference>
<dbReference type="PANTHER" id="PTHR19422">
    <property type="entry name" value="GAG RETROVIRAL POLYPROTEIN"/>
    <property type="match status" value="1"/>
</dbReference>
<evidence type="ECO:0000256" key="2">
    <source>
        <dbReference type="ARBA" id="ARBA00022750"/>
    </source>
</evidence>
<dbReference type="InterPro" id="IPR001969">
    <property type="entry name" value="Aspartic_peptidase_AS"/>
</dbReference>
<dbReference type="Pfam" id="PF00077">
    <property type="entry name" value="RVP"/>
    <property type="match status" value="1"/>
</dbReference>
<dbReference type="GO" id="GO:0004190">
    <property type="term" value="F:aspartic-type endopeptidase activity"/>
    <property type="evidence" value="ECO:0007669"/>
    <property type="project" value="UniProtKB-KW"/>
</dbReference>
<dbReference type="SUPFAM" id="SSF50630">
    <property type="entry name" value="Acid proteases"/>
    <property type="match status" value="1"/>
</dbReference>
<proteinExistence type="predicted"/>
<dbReference type="SUPFAM" id="SSF51283">
    <property type="entry name" value="dUTPase-like"/>
    <property type="match status" value="1"/>
</dbReference>
<evidence type="ECO:0000256" key="1">
    <source>
        <dbReference type="ARBA" id="ARBA00022670"/>
    </source>
</evidence>
<evidence type="ECO:0000256" key="3">
    <source>
        <dbReference type="ARBA" id="ARBA00022801"/>
    </source>
</evidence>
<feature type="non-terminal residue" evidence="5">
    <location>
        <position position="228"/>
    </location>
</feature>
<dbReference type="Pfam" id="PF00692">
    <property type="entry name" value="dUTPase"/>
    <property type="match status" value="1"/>
</dbReference>
<dbReference type="InterPro" id="IPR051592">
    <property type="entry name" value="HERV-K_Pro_peptidase_A2"/>
</dbReference>
<protein>
    <recommendedName>
        <fullName evidence="4">Peptidase A2 domain-containing protein</fullName>
    </recommendedName>
</protein>
<dbReference type="PANTHER" id="PTHR19422:SF123">
    <property type="entry name" value="RT1 CLASS I, LOCUS CE15"/>
    <property type="match status" value="1"/>
</dbReference>
<feature type="domain" description="Peptidase A2" evidence="4">
    <location>
        <begin position="145"/>
        <end position="220"/>
    </location>
</feature>
<dbReference type="PROSITE" id="PS00141">
    <property type="entry name" value="ASP_PROTEASE"/>
    <property type="match status" value="1"/>
</dbReference>
<keyword evidence="2" id="KW-0064">Aspartyl protease</keyword>
<accession>A0A091F0G5</accession>
<dbReference type="CDD" id="cd07557">
    <property type="entry name" value="trimeric_dUTPase"/>
    <property type="match status" value="1"/>
</dbReference>
<feature type="non-terminal residue" evidence="5">
    <location>
        <position position="1"/>
    </location>
</feature>
<keyword evidence="6" id="KW-1185">Reference proteome</keyword>
<sequence length="228" mass="23579">ASQLIPATSGSAGLDLATSQPVTLATTSVHLVPTGVWGPIGNNMHALLIGHSSTTKLGLFVLPGVIDSDYEGEIQIMLWMPKPPCFIPTGQRLAPLVSFCSTNPGGKGKRGAAGFGSTGQPQIFWASAITAAQPTMVCTIDGKEFKGLVDTGADVSIIKASDWPSDWPTVDPASTLVGVGGLQCPHQSAHLCLVHGPNGQTARIAPFIALVPCTLWGRDVLGQFGTTV</sequence>
<dbReference type="Gene3D" id="2.70.40.10">
    <property type="match status" value="1"/>
</dbReference>
<dbReference type="PROSITE" id="PS50175">
    <property type="entry name" value="ASP_PROT_RETROV"/>
    <property type="match status" value="1"/>
</dbReference>
<dbReference type="InterPro" id="IPR018061">
    <property type="entry name" value="Retropepsins"/>
</dbReference>
<name>A0A091F0G5_CORBR</name>
<dbReference type="GO" id="GO:0006508">
    <property type="term" value="P:proteolysis"/>
    <property type="evidence" value="ECO:0007669"/>
    <property type="project" value="UniProtKB-KW"/>
</dbReference>
<dbReference type="InterPro" id="IPR029054">
    <property type="entry name" value="dUTPase-like"/>
</dbReference>
<dbReference type="InterPro" id="IPR036157">
    <property type="entry name" value="dUTPase-like_sf"/>
</dbReference>
<evidence type="ECO:0000313" key="5">
    <source>
        <dbReference type="EMBL" id="KFO55390.1"/>
    </source>
</evidence>
<reference evidence="5 6" key="1">
    <citation type="submission" date="2014-04" db="EMBL/GenBank/DDBJ databases">
        <title>Genome evolution of avian class.</title>
        <authorList>
            <person name="Zhang G."/>
            <person name="Li C."/>
        </authorList>
    </citation>
    <scope>NUCLEOTIDE SEQUENCE [LARGE SCALE GENOMIC DNA]</scope>
    <source>
        <strain evidence="5">BGI_N302</strain>
    </source>
</reference>
<dbReference type="AlphaFoldDB" id="A0A091F0G5"/>
<gene>
    <name evidence="5" type="ORF">N302_14669</name>
</gene>
<dbReference type="InterPro" id="IPR034170">
    <property type="entry name" value="Retropepsin-like_cat_dom"/>
</dbReference>
<dbReference type="InterPro" id="IPR033704">
    <property type="entry name" value="dUTPase_trimeric"/>
</dbReference>
<dbReference type="InterPro" id="IPR001995">
    <property type="entry name" value="Peptidase_A2_cat"/>
</dbReference>
<keyword evidence="3" id="KW-0378">Hydrolase</keyword>
<dbReference type="InterPro" id="IPR021109">
    <property type="entry name" value="Peptidase_aspartic_dom_sf"/>
</dbReference>